<dbReference type="Pfam" id="PF06620">
    <property type="entry name" value="DUF1150"/>
    <property type="match status" value="1"/>
</dbReference>
<dbReference type="RefSeq" id="WP_092839982.1">
    <property type="nucleotide sequence ID" value="NZ_FOVP01000015.1"/>
</dbReference>
<dbReference type="InterPro" id="IPR009531">
    <property type="entry name" value="DUF1150"/>
</dbReference>
<reference evidence="2" key="1">
    <citation type="submission" date="2016-10" db="EMBL/GenBank/DDBJ databases">
        <authorList>
            <person name="Varghese N."/>
            <person name="Submissions S."/>
        </authorList>
    </citation>
    <scope>NUCLEOTIDE SEQUENCE [LARGE SCALE GENOMIC DNA]</scope>
    <source>
        <strain evidence="2">DSM 28463</strain>
    </source>
</reference>
<organism evidence="1 2">
    <name type="scientific">Roseovarius lutimaris</name>
    <dbReference type="NCBI Taxonomy" id="1005928"/>
    <lineage>
        <taxon>Bacteria</taxon>
        <taxon>Pseudomonadati</taxon>
        <taxon>Pseudomonadota</taxon>
        <taxon>Alphaproteobacteria</taxon>
        <taxon>Rhodobacterales</taxon>
        <taxon>Roseobacteraceae</taxon>
        <taxon>Roseovarius</taxon>
    </lineage>
</organism>
<proteinExistence type="predicted"/>
<evidence type="ECO:0000313" key="2">
    <source>
        <dbReference type="Proteomes" id="UP000198599"/>
    </source>
</evidence>
<name>A0A1I5EAB6_9RHOB</name>
<gene>
    <name evidence="1" type="ORF">SAMN04487859_11558</name>
</gene>
<dbReference type="OrthoDB" id="7205167at2"/>
<evidence type="ECO:0008006" key="3">
    <source>
        <dbReference type="Google" id="ProtNLM"/>
    </source>
</evidence>
<keyword evidence="2" id="KW-1185">Reference proteome</keyword>
<evidence type="ECO:0000313" key="1">
    <source>
        <dbReference type="EMBL" id="SFO08462.1"/>
    </source>
</evidence>
<dbReference type="EMBL" id="FOVP01000015">
    <property type="protein sequence ID" value="SFO08462.1"/>
    <property type="molecule type" value="Genomic_DNA"/>
</dbReference>
<protein>
    <recommendedName>
        <fullName evidence="3">DUF1150 family protein</fullName>
    </recommendedName>
</protein>
<dbReference type="AlphaFoldDB" id="A0A1I5EAB6"/>
<dbReference type="STRING" id="1005928.SAMN04487859_11558"/>
<sequence>MDTKYDFEINEAPAIVYVRPVKVKDLPEEMREQAGDLTTLYAVHTVDGERLALVGDRKLAFMLARQNNMNPVTVH</sequence>
<dbReference type="Proteomes" id="UP000198599">
    <property type="component" value="Unassembled WGS sequence"/>
</dbReference>
<accession>A0A1I5EAB6</accession>